<dbReference type="OrthoDB" id="4268112at2"/>
<evidence type="ECO:0000313" key="3">
    <source>
        <dbReference type="Proteomes" id="UP000283128"/>
    </source>
</evidence>
<name>A0A437PKZ4_9ACTN</name>
<reference evidence="2 3" key="1">
    <citation type="submission" date="2019-01" db="EMBL/GenBank/DDBJ databases">
        <title>Genome sequences of Streptomyces and Rhizobium isolates collected from root and soil.</title>
        <authorList>
            <person name="Chhettri S."/>
            <person name="Sevigny J.L."/>
            <person name="Sen A."/>
            <person name="Ennis N."/>
            <person name="Tisa L."/>
        </authorList>
    </citation>
    <scope>NUCLEOTIDE SEQUENCE [LARGE SCALE GENOMIC DNA]</scope>
    <source>
        <strain evidence="2 3">San01</strain>
    </source>
</reference>
<accession>A0A437PKZ4</accession>
<feature type="region of interest" description="Disordered" evidence="1">
    <location>
        <begin position="1"/>
        <end position="25"/>
    </location>
</feature>
<dbReference type="EMBL" id="RZYA01000009">
    <property type="protein sequence ID" value="RVU22943.1"/>
    <property type="molecule type" value="Genomic_DNA"/>
</dbReference>
<evidence type="ECO:0000256" key="1">
    <source>
        <dbReference type="SAM" id="MobiDB-lite"/>
    </source>
</evidence>
<evidence type="ECO:0008006" key="4">
    <source>
        <dbReference type="Google" id="ProtNLM"/>
    </source>
</evidence>
<evidence type="ECO:0000313" key="2">
    <source>
        <dbReference type="EMBL" id="RVU22943.1"/>
    </source>
</evidence>
<protein>
    <recommendedName>
        <fullName evidence="4">Type A2 lantipeptide</fullName>
    </recommendedName>
</protein>
<gene>
    <name evidence="2" type="ORF">EOT10_20975</name>
</gene>
<comment type="caution">
    <text evidence="2">The sequence shown here is derived from an EMBL/GenBank/DDBJ whole genome shotgun (WGS) entry which is preliminary data.</text>
</comment>
<proteinExistence type="predicted"/>
<dbReference type="RefSeq" id="WP_127829789.1">
    <property type="nucleotide sequence ID" value="NZ_RZYA01000009.1"/>
</dbReference>
<organism evidence="2 3">
    <name type="scientific">Streptomyces antnestii</name>
    <dbReference type="NCBI Taxonomy" id="2494256"/>
    <lineage>
        <taxon>Bacteria</taxon>
        <taxon>Bacillati</taxon>
        <taxon>Actinomycetota</taxon>
        <taxon>Actinomycetes</taxon>
        <taxon>Kitasatosporales</taxon>
        <taxon>Streptomycetaceae</taxon>
        <taxon>Streptomyces</taxon>
    </lineage>
</organism>
<dbReference type="AlphaFoldDB" id="A0A437PKZ4"/>
<dbReference type="Proteomes" id="UP000283128">
    <property type="component" value="Unassembled WGS sequence"/>
</dbReference>
<sequence>MNSAPQVHTAELSDAELDNVSGGLSPHAGLTAGPLSLSDADVLAQAGMVQNEAIGALSQFHQAGVAVSF</sequence>
<keyword evidence="3" id="KW-1185">Reference proteome</keyword>